<organism evidence="1 2">
    <name type="scientific">Flintibacter faecis</name>
    <dbReference type="NCBI Taxonomy" id="2763047"/>
    <lineage>
        <taxon>Bacteria</taxon>
        <taxon>Bacillati</taxon>
        <taxon>Bacillota</taxon>
        <taxon>Clostridia</taxon>
        <taxon>Eubacteriales</taxon>
        <taxon>Flintibacter</taxon>
    </lineage>
</organism>
<dbReference type="AlphaFoldDB" id="A0A8J6J703"/>
<reference evidence="1" key="1">
    <citation type="submission" date="2020-08" db="EMBL/GenBank/DDBJ databases">
        <title>Genome public.</title>
        <authorList>
            <person name="Liu C."/>
            <person name="Sun Q."/>
        </authorList>
    </citation>
    <scope>NUCLEOTIDE SEQUENCE</scope>
    <source>
        <strain evidence="1">BX5</strain>
    </source>
</reference>
<proteinExistence type="predicted"/>
<dbReference type="Proteomes" id="UP000602260">
    <property type="component" value="Unassembled WGS sequence"/>
</dbReference>
<evidence type="ECO:0000313" key="2">
    <source>
        <dbReference type="Proteomes" id="UP000602260"/>
    </source>
</evidence>
<sequence>MNFTILPLQGIRWDDQEVLLGSTMEDVEAKLGQPDIVDQSLYYFDSELRFDFSEKGRLEFIEFLGGYHGNIQPIIYGIQAFQVNADELYRILADHNTGNIMDNEHGYSFAFPNIGIGIYRESVPGNVSDLISELEKLGINVAGNSDVKEEQLKSSHWATISLASSNYTW</sequence>
<protein>
    <submittedName>
        <fullName evidence="1">Uncharacterized protein</fullName>
    </submittedName>
</protein>
<name>A0A8J6J703_9FIRM</name>
<accession>A0A8J6J703</accession>
<comment type="caution">
    <text evidence="1">The sequence shown here is derived from an EMBL/GenBank/DDBJ whole genome shotgun (WGS) entry which is preliminary data.</text>
</comment>
<evidence type="ECO:0000313" key="1">
    <source>
        <dbReference type="EMBL" id="MBC5718301.1"/>
    </source>
</evidence>
<gene>
    <name evidence="1" type="ORF">H8S55_13460</name>
</gene>
<keyword evidence="2" id="KW-1185">Reference proteome</keyword>
<dbReference type="RefSeq" id="WP_186879326.1">
    <property type="nucleotide sequence ID" value="NZ_JACOPN010000015.1"/>
</dbReference>
<dbReference type="EMBL" id="JACOPN010000015">
    <property type="protein sequence ID" value="MBC5718301.1"/>
    <property type="molecule type" value="Genomic_DNA"/>
</dbReference>